<dbReference type="Gene3D" id="3.40.50.150">
    <property type="entry name" value="Vaccinia Virus protein VP39"/>
    <property type="match status" value="1"/>
</dbReference>
<dbReference type="GeneID" id="97240829"/>
<comment type="caution">
    <text evidence="2">The sequence shown here is derived from an EMBL/GenBank/DDBJ whole genome shotgun (WGS) entry which is preliminary data.</text>
</comment>
<dbReference type="AlphaFoldDB" id="A0A162JVY1"/>
<dbReference type="GO" id="GO:0032259">
    <property type="term" value="P:methylation"/>
    <property type="evidence" value="ECO:0007669"/>
    <property type="project" value="UniProtKB-KW"/>
</dbReference>
<keyword evidence="2" id="KW-0808">Transferase</keyword>
<dbReference type="InterPro" id="IPR029063">
    <property type="entry name" value="SAM-dependent_MTases_sf"/>
</dbReference>
<evidence type="ECO:0000313" key="3">
    <source>
        <dbReference type="Proteomes" id="UP000075787"/>
    </source>
</evidence>
<dbReference type="CDD" id="cd02440">
    <property type="entry name" value="AdoMet_MTases"/>
    <property type="match status" value="1"/>
</dbReference>
<proteinExistence type="predicted"/>
<feature type="domain" description="Methyltransferase" evidence="1">
    <location>
        <begin position="58"/>
        <end position="151"/>
    </location>
</feature>
<gene>
    <name evidence="2" type="ORF">AUP44_14875</name>
</gene>
<dbReference type="PANTHER" id="PTHR43464">
    <property type="entry name" value="METHYLTRANSFERASE"/>
    <property type="match status" value="1"/>
</dbReference>
<dbReference type="GO" id="GO:0008168">
    <property type="term" value="F:methyltransferase activity"/>
    <property type="evidence" value="ECO:0007669"/>
    <property type="project" value="UniProtKB-KW"/>
</dbReference>
<accession>A0A162JVY1</accession>
<name>A0A162JVY1_9PROT</name>
<evidence type="ECO:0000259" key="1">
    <source>
        <dbReference type="Pfam" id="PF13649"/>
    </source>
</evidence>
<sequence>MSDTPADGGTADLVSHFCNPQAVAAYADGPRRFVPGLEALHRMTWLLLAERVPADARILVLGAGGGLELKAMAEAQPGWRFTGVDPSSEMLGLARRTLGKLAARVDLVQGYIDDAPEGPFDAATCLLTLHFLDAAERRRTVAGIHRRLVPGAPFVAAHSSFPQGAAERDLWLSRYAAYAVSMGADVEQTNGAREAVRRSLMTFDPATDTAILEGGGFRDVSLFFAAFTWRGWVATA</sequence>
<organism evidence="2 3">
    <name type="scientific">Tistrella mobilis</name>
    <dbReference type="NCBI Taxonomy" id="171437"/>
    <lineage>
        <taxon>Bacteria</taxon>
        <taxon>Pseudomonadati</taxon>
        <taxon>Pseudomonadota</taxon>
        <taxon>Alphaproteobacteria</taxon>
        <taxon>Geminicoccales</taxon>
        <taxon>Geminicoccaceae</taxon>
        <taxon>Tistrella</taxon>
    </lineage>
</organism>
<dbReference type="InterPro" id="IPR041698">
    <property type="entry name" value="Methyltransf_25"/>
</dbReference>
<dbReference type="RefSeq" id="WP_062769096.1">
    <property type="nucleotide sequence ID" value="NZ_CP121045.1"/>
</dbReference>
<dbReference type="PANTHER" id="PTHR43464:SF58">
    <property type="entry name" value="BLR7975 PROTEIN"/>
    <property type="match status" value="1"/>
</dbReference>
<dbReference type="EMBL" id="LPZR01000211">
    <property type="protein sequence ID" value="KYO49981.1"/>
    <property type="molecule type" value="Genomic_DNA"/>
</dbReference>
<dbReference type="Pfam" id="PF13649">
    <property type="entry name" value="Methyltransf_25"/>
    <property type="match status" value="1"/>
</dbReference>
<dbReference type="Proteomes" id="UP000075787">
    <property type="component" value="Unassembled WGS sequence"/>
</dbReference>
<evidence type="ECO:0000313" key="2">
    <source>
        <dbReference type="EMBL" id="KYO49981.1"/>
    </source>
</evidence>
<keyword evidence="2" id="KW-0489">Methyltransferase</keyword>
<protein>
    <submittedName>
        <fullName evidence="2">Methyltransferase</fullName>
    </submittedName>
</protein>
<dbReference type="SUPFAM" id="SSF53335">
    <property type="entry name" value="S-adenosyl-L-methionine-dependent methyltransferases"/>
    <property type="match status" value="1"/>
</dbReference>
<reference evidence="2 3" key="1">
    <citation type="submission" date="2015-12" db="EMBL/GenBank/DDBJ databases">
        <title>Genome sequence of Tistrella mobilis MCCC 1A02139.</title>
        <authorList>
            <person name="Lu L."/>
            <person name="Lai Q."/>
            <person name="Shao Z."/>
            <person name="Qian P."/>
        </authorList>
    </citation>
    <scope>NUCLEOTIDE SEQUENCE [LARGE SCALE GENOMIC DNA]</scope>
    <source>
        <strain evidence="2 3">MCCC 1A02139</strain>
    </source>
</reference>